<organism evidence="2 3">
    <name type="scientific">Anatilimnocola aggregata</name>
    <dbReference type="NCBI Taxonomy" id="2528021"/>
    <lineage>
        <taxon>Bacteria</taxon>
        <taxon>Pseudomonadati</taxon>
        <taxon>Planctomycetota</taxon>
        <taxon>Planctomycetia</taxon>
        <taxon>Pirellulales</taxon>
        <taxon>Pirellulaceae</taxon>
        <taxon>Anatilimnocola</taxon>
    </lineage>
</organism>
<dbReference type="KEGG" id="aagg:ETAA8_62900"/>
<evidence type="ECO:0000256" key="1">
    <source>
        <dbReference type="SAM" id="Phobius"/>
    </source>
</evidence>
<evidence type="ECO:0000313" key="3">
    <source>
        <dbReference type="Proteomes" id="UP000315017"/>
    </source>
</evidence>
<dbReference type="Proteomes" id="UP000315017">
    <property type="component" value="Chromosome"/>
</dbReference>
<accession>A0A517YLM2</accession>
<keyword evidence="1" id="KW-1133">Transmembrane helix</keyword>
<sequence>MTTREAHPQGPWSHRFLLGLFNVVLGVLIFWLLGFVLADIGSWPGPDYEALELRLLDQVAVSQYQSLEAQTKTVEAKIVDQNAQRQFLRDSTENSQRTMTQLLEFQKLNLQRDVKPSAEEQKVLAESEQLFLANQQQYQKHNEELVKLDVQLRSIAAEREVLANKLETLRVPIRAEYERQLYRHNLRVGAVKLAFLLPVLLSTVGLYIWLRRSQFVRLIYAFGAAVFVRVGLVMHEYFPARYFKYILIVTALVVVLWILIYLLRMIARPSRDWLFRQYREAYEAFLCPVCSYPIRRGPLRYLSWTRRSIRNLILSPVTAMAAEEAYVCPACSTQLYEKCEPCGAIRPSLLPACPNCGRGKTAEAPTS</sequence>
<keyword evidence="3" id="KW-1185">Reference proteome</keyword>
<dbReference type="RefSeq" id="WP_145097768.1">
    <property type="nucleotide sequence ID" value="NZ_CP036274.1"/>
</dbReference>
<keyword evidence="1" id="KW-0472">Membrane</keyword>
<name>A0A517YLM2_9BACT</name>
<feature type="transmembrane region" description="Helical" evidence="1">
    <location>
        <begin position="189"/>
        <end position="209"/>
    </location>
</feature>
<gene>
    <name evidence="2" type="ORF">ETAA8_62900</name>
</gene>
<feature type="transmembrane region" description="Helical" evidence="1">
    <location>
        <begin position="215"/>
        <end position="233"/>
    </location>
</feature>
<protein>
    <recommendedName>
        <fullName evidence="4">Zinc ribbon domain-containing protein</fullName>
    </recommendedName>
</protein>
<evidence type="ECO:0000313" key="2">
    <source>
        <dbReference type="EMBL" id="QDU31137.1"/>
    </source>
</evidence>
<proteinExistence type="predicted"/>
<keyword evidence="1" id="KW-0812">Transmembrane</keyword>
<dbReference type="OrthoDB" id="5633467at2"/>
<evidence type="ECO:0008006" key="4">
    <source>
        <dbReference type="Google" id="ProtNLM"/>
    </source>
</evidence>
<dbReference type="EMBL" id="CP036274">
    <property type="protein sequence ID" value="QDU31137.1"/>
    <property type="molecule type" value="Genomic_DNA"/>
</dbReference>
<reference evidence="2 3" key="1">
    <citation type="submission" date="2019-02" db="EMBL/GenBank/DDBJ databases">
        <title>Deep-cultivation of Planctomycetes and their phenomic and genomic characterization uncovers novel biology.</title>
        <authorList>
            <person name="Wiegand S."/>
            <person name="Jogler M."/>
            <person name="Boedeker C."/>
            <person name="Pinto D."/>
            <person name="Vollmers J."/>
            <person name="Rivas-Marin E."/>
            <person name="Kohn T."/>
            <person name="Peeters S.H."/>
            <person name="Heuer A."/>
            <person name="Rast P."/>
            <person name="Oberbeckmann S."/>
            <person name="Bunk B."/>
            <person name="Jeske O."/>
            <person name="Meyerdierks A."/>
            <person name="Storesund J.E."/>
            <person name="Kallscheuer N."/>
            <person name="Luecker S."/>
            <person name="Lage O.M."/>
            <person name="Pohl T."/>
            <person name="Merkel B.J."/>
            <person name="Hornburger P."/>
            <person name="Mueller R.-W."/>
            <person name="Bruemmer F."/>
            <person name="Labrenz M."/>
            <person name="Spormann A.M."/>
            <person name="Op den Camp H."/>
            <person name="Overmann J."/>
            <person name="Amann R."/>
            <person name="Jetten M.S.M."/>
            <person name="Mascher T."/>
            <person name="Medema M.H."/>
            <person name="Devos D.P."/>
            <person name="Kaster A.-K."/>
            <person name="Ovreas L."/>
            <person name="Rohde M."/>
            <person name="Galperin M.Y."/>
            <person name="Jogler C."/>
        </authorList>
    </citation>
    <scope>NUCLEOTIDE SEQUENCE [LARGE SCALE GENOMIC DNA]</scope>
    <source>
        <strain evidence="2 3">ETA_A8</strain>
    </source>
</reference>
<dbReference type="AlphaFoldDB" id="A0A517YLM2"/>
<feature type="transmembrane region" description="Helical" evidence="1">
    <location>
        <begin position="245"/>
        <end position="267"/>
    </location>
</feature>
<feature type="transmembrane region" description="Helical" evidence="1">
    <location>
        <begin position="16"/>
        <end position="38"/>
    </location>
</feature>